<protein>
    <recommendedName>
        <fullName evidence="3">HNH nuclease domain-containing protein</fullName>
    </recommendedName>
</protein>
<accession>A0A7R7XT56</accession>
<dbReference type="AlphaFoldDB" id="A0A7R7XT56"/>
<keyword evidence="2" id="KW-1185">Reference proteome</keyword>
<proteinExistence type="predicted"/>
<sequence>MVVSSPDSSDDELEYQGSSEIHRLARASSAIRPFATTETPVTLSIAGIADPQTKYYIRSATLVEKCRARDNNICPLKKTSDGTEVAHIYPLSLRFKDGSEAHRILWMNLELYFSAERIKRWEKAVFDDQRNETLANLLCLGPVAYELWIQFFWMPRWNYVPLELEGPPEEPDNTDISACGIPLYNIQTGQRIQSGDMITFTTTDPEKFPLPSTDLLDMQWVLHRLNALSGAAEATDEDLNLDDRWYVGSRLYYGEEYGIRMWVDEARTDEGDTDDDWGLVEALEAKPLTLRLHKPDAS</sequence>
<reference evidence="1" key="2">
    <citation type="submission" date="2021-02" db="EMBL/GenBank/DDBJ databases">
        <title>Aspergillus puulaauensis MK2 genome sequence.</title>
        <authorList>
            <person name="Futagami T."/>
            <person name="Mori K."/>
            <person name="Kadooka C."/>
            <person name="Tanaka T."/>
        </authorList>
    </citation>
    <scope>NUCLEOTIDE SEQUENCE</scope>
    <source>
        <strain evidence="1">MK2</strain>
    </source>
</reference>
<reference evidence="1" key="1">
    <citation type="submission" date="2021-01" db="EMBL/GenBank/DDBJ databases">
        <authorList>
            <consortium name="Aspergillus puulaauensis MK2 genome sequencing consortium"/>
            <person name="Kazuki M."/>
            <person name="Futagami T."/>
        </authorList>
    </citation>
    <scope>NUCLEOTIDE SEQUENCE</scope>
    <source>
        <strain evidence="1">MK2</strain>
    </source>
</reference>
<dbReference type="KEGG" id="apuu:APUU_60144A"/>
<dbReference type="EMBL" id="AP024448">
    <property type="protein sequence ID" value="BCS27096.1"/>
    <property type="molecule type" value="Genomic_DNA"/>
</dbReference>
<evidence type="ECO:0000313" key="1">
    <source>
        <dbReference type="EMBL" id="BCS27096.1"/>
    </source>
</evidence>
<dbReference type="GeneID" id="64977101"/>
<dbReference type="Proteomes" id="UP000654913">
    <property type="component" value="Chromosome 6"/>
</dbReference>
<dbReference type="RefSeq" id="XP_041559290.1">
    <property type="nucleotide sequence ID" value="XM_041706956.1"/>
</dbReference>
<name>A0A7R7XT56_9EURO</name>
<dbReference type="OrthoDB" id="5416097at2759"/>
<gene>
    <name evidence="1" type="ORF">APUU_60144A</name>
</gene>
<evidence type="ECO:0008006" key="3">
    <source>
        <dbReference type="Google" id="ProtNLM"/>
    </source>
</evidence>
<evidence type="ECO:0000313" key="2">
    <source>
        <dbReference type="Proteomes" id="UP000654913"/>
    </source>
</evidence>
<organism evidence="1 2">
    <name type="scientific">Aspergillus puulaauensis</name>
    <dbReference type="NCBI Taxonomy" id="1220207"/>
    <lineage>
        <taxon>Eukaryota</taxon>
        <taxon>Fungi</taxon>
        <taxon>Dikarya</taxon>
        <taxon>Ascomycota</taxon>
        <taxon>Pezizomycotina</taxon>
        <taxon>Eurotiomycetes</taxon>
        <taxon>Eurotiomycetidae</taxon>
        <taxon>Eurotiales</taxon>
        <taxon>Aspergillaceae</taxon>
        <taxon>Aspergillus</taxon>
    </lineage>
</organism>